<comment type="caution">
    <text evidence="3">The sequence shown here is derived from an EMBL/GenBank/DDBJ whole genome shotgun (WGS) entry which is preliminary data.</text>
</comment>
<feature type="compositionally biased region" description="Polar residues" evidence="2">
    <location>
        <begin position="100"/>
        <end position="109"/>
    </location>
</feature>
<keyword evidence="1" id="KW-0175">Coiled coil</keyword>
<evidence type="ECO:0000256" key="1">
    <source>
        <dbReference type="SAM" id="Coils"/>
    </source>
</evidence>
<evidence type="ECO:0000256" key="2">
    <source>
        <dbReference type="SAM" id="MobiDB-lite"/>
    </source>
</evidence>
<dbReference type="RefSeq" id="WP_226591318.1">
    <property type="nucleotide sequence ID" value="NZ_BLAY01000192.1"/>
</dbReference>
<protein>
    <submittedName>
        <fullName evidence="3">Uncharacterized protein</fullName>
    </submittedName>
</protein>
<proteinExistence type="predicted"/>
<name>A0AAV3XJZ9_9CYAN</name>
<feature type="region of interest" description="Disordered" evidence="2">
    <location>
        <begin position="99"/>
        <end position="123"/>
    </location>
</feature>
<feature type="coiled-coil region" evidence="1">
    <location>
        <begin position="229"/>
        <end position="263"/>
    </location>
</feature>
<reference evidence="3" key="1">
    <citation type="submission" date="2019-10" db="EMBL/GenBank/DDBJ databases">
        <title>Draft genome sequece of Microseira wollei NIES-4236.</title>
        <authorList>
            <person name="Yamaguchi H."/>
            <person name="Suzuki S."/>
            <person name="Kawachi M."/>
        </authorList>
    </citation>
    <scope>NUCLEOTIDE SEQUENCE</scope>
    <source>
        <strain evidence="3">NIES-4236</strain>
    </source>
</reference>
<evidence type="ECO:0000313" key="3">
    <source>
        <dbReference type="EMBL" id="GET42983.1"/>
    </source>
</evidence>
<evidence type="ECO:0000313" key="4">
    <source>
        <dbReference type="Proteomes" id="UP001050975"/>
    </source>
</evidence>
<sequence length="273" mass="30492">MAGAIERIARDLSALEEAIAAIATELHNSYAGYLGALGQAVRHQLVLASYHLCTQGYPDEFLNLSFSQRQQLQQSLREIAAKAKERLLRQFHSPIPSEFASVTTQEHQGNNGGEEVSSVTKVPQKRQPEELVAWLESVEIAIAKTLQRTSRDSNRLLQQAEILPKKIPEPIIEAAAKVEAAAESVAGPPNLLNLVIEAEDDDELQSSTVTHVYAIHLRLSEIELADPTVMAYRHQIRNLVAKLRGIEREYQKKQRERAVAEAESAWRASWFDD</sequence>
<dbReference type="EMBL" id="BLAY01000192">
    <property type="protein sequence ID" value="GET42983.1"/>
    <property type="molecule type" value="Genomic_DNA"/>
</dbReference>
<dbReference type="Proteomes" id="UP001050975">
    <property type="component" value="Unassembled WGS sequence"/>
</dbReference>
<accession>A0AAV3XJZ9</accession>
<dbReference type="AlphaFoldDB" id="A0AAV3XJZ9"/>
<organism evidence="3 4">
    <name type="scientific">Microseira wollei NIES-4236</name>
    <dbReference type="NCBI Taxonomy" id="2530354"/>
    <lineage>
        <taxon>Bacteria</taxon>
        <taxon>Bacillati</taxon>
        <taxon>Cyanobacteriota</taxon>
        <taxon>Cyanophyceae</taxon>
        <taxon>Oscillatoriophycideae</taxon>
        <taxon>Aerosakkonematales</taxon>
        <taxon>Aerosakkonemataceae</taxon>
        <taxon>Microseira</taxon>
    </lineage>
</organism>
<keyword evidence="4" id="KW-1185">Reference proteome</keyword>
<gene>
    <name evidence="3" type="ORF">MiSe_78030</name>
</gene>